<evidence type="ECO:0000259" key="3">
    <source>
        <dbReference type="Pfam" id="PF21035"/>
    </source>
</evidence>
<feature type="domain" description="Coiled-coil-domain-containing protein 138 coiled-coil" evidence="4">
    <location>
        <begin position="158"/>
        <end position="215"/>
    </location>
</feature>
<dbReference type="PANTHER" id="PTHR34523">
    <property type="entry name" value="COILED-COIL DOMAIN-CONTAINING PROTEIN 138"/>
    <property type="match status" value="1"/>
</dbReference>
<dbReference type="PANTHER" id="PTHR34523:SF1">
    <property type="entry name" value="COILED-COIL DOMAIN-CONTAINING PROTEIN 138"/>
    <property type="match status" value="1"/>
</dbReference>
<evidence type="ECO:0000256" key="1">
    <source>
        <dbReference type="SAM" id="Coils"/>
    </source>
</evidence>
<feature type="compositionally biased region" description="Basic and acidic residues" evidence="2">
    <location>
        <begin position="23"/>
        <end position="32"/>
    </location>
</feature>
<feature type="coiled-coil region" evidence="1">
    <location>
        <begin position="146"/>
        <end position="208"/>
    </location>
</feature>
<feature type="compositionally biased region" description="Acidic residues" evidence="2">
    <location>
        <begin position="1"/>
        <end position="14"/>
    </location>
</feature>
<dbReference type="AlphaFoldDB" id="A0A1S3HWV6"/>
<sequence>MMYDEEASSSDLEEYPGKTSYSRSHDLFESSQRDSTQSETEQSYNTAPSKRLPRESRRHRRHFDNVDMMMSQQSGALPADVQEVYAELQALANKLRNEHKILQEREIILRERERLVVRSHANVKTYAQEEVNKKWAVIEEEHIAEISKMEQILREKSKENKRLKDNFETIKQANDSLKKELEGLQEQHEKLEKQTASLQARLANLQRKQEFVGRQTVENIPPTTIRSKPPSAVEAKDGKHLLPKPKLPSSMHDVTSLLLDWVSEVHLRHTALGQPTAESQLPSIQDTQEKCFKVLPSLVEILRDLPASNARVTLPCLQFIYWSLLHLDKAQSQQKSNLSSTLRRVGEELYRPKSTRLGSSGELSSERPLSPVKADKTKDLVFFRSTSLHVRLLSCLIILKTLSQVDHLAHVFDVLKMDLKSESAKELFIHYRASPVIISFFKPASKALMTCAMDVYLQMSMESLNLHQFLESISTESWFRACSVILRAPNLENKMVEKLSIVLQKLSKIKNNKKYFEVFTITGLVQEALRSYGKDNAFLAMNLKSILLNLNMAV</sequence>
<organism evidence="5 6">
    <name type="scientific">Lingula anatina</name>
    <name type="common">Brachiopod</name>
    <name type="synonym">Lingula unguis</name>
    <dbReference type="NCBI Taxonomy" id="7574"/>
    <lineage>
        <taxon>Eukaryota</taxon>
        <taxon>Metazoa</taxon>
        <taxon>Spiralia</taxon>
        <taxon>Lophotrochozoa</taxon>
        <taxon>Brachiopoda</taxon>
        <taxon>Linguliformea</taxon>
        <taxon>Lingulata</taxon>
        <taxon>Lingulida</taxon>
        <taxon>Linguloidea</taxon>
        <taxon>Lingulidae</taxon>
        <taxon>Lingula</taxon>
    </lineage>
</organism>
<feature type="domain" description="Coiled-coil" evidence="3">
    <location>
        <begin position="258"/>
        <end position="550"/>
    </location>
</feature>
<dbReference type="InterPro" id="IPR048750">
    <property type="entry name" value="CCDC138_C"/>
</dbReference>
<dbReference type="Pfam" id="PF21035">
    <property type="entry name" value="CCDC138_C"/>
    <property type="match status" value="1"/>
</dbReference>
<evidence type="ECO:0000313" key="6">
    <source>
        <dbReference type="RefSeq" id="XP_013389544.1"/>
    </source>
</evidence>
<name>A0A1S3HWV6_LINAN</name>
<reference evidence="6" key="1">
    <citation type="submission" date="2025-08" db="UniProtKB">
        <authorList>
            <consortium name="RefSeq"/>
        </authorList>
    </citation>
    <scope>IDENTIFICATION</scope>
    <source>
        <tissue evidence="6">Gonads</tissue>
    </source>
</reference>
<dbReference type="STRING" id="7574.A0A1S3HWV6"/>
<accession>A0A1S3HWV6</accession>
<dbReference type="KEGG" id="lak:106158190"/>
<feature type="compositionally biased region" description="Polar residues" evidence="2">
    <location>
        <begin position="33"/>
        <end position="48"/>
    </location>
</feature>
<dbReference type="OMA" id="SCSNETW"/>
<evidence type="ECO:0000256" key="2">
    <source>
        <dbReference type="SAM" id="MobiDB-lite"/>
    </source>
</evidence>
<dbReference type="Proteomes" id="UP000085678">
    <property type="component" value="Unplaced"/>
</dbReference>
<dbReference type="Pfam" id="PF21037">
    <property type="entry name" value="CCDC138_cc"/>
    <property type="match status" value="1"/>
</dbReference>
<keyword evidence="1" id="KW-0175">Coiled coil</keyword>
<feature type="region of interest" description="Disordered" evidence="2">
    <location>
        <begin position="1"/>
        <end position="58"/>
    </location>
</feature>
<evidence type="ECO:0000313" key="5">
    <source>
        <dbReference type="Proteomes" id="UP000085678"/>
    </source>
</evidence>
<protein>
    <submittedName>
        <fullName evidence="6">Coiled-coil domain-containing protein 138 isoform X1</fullName>
    </submittedName>
</protein>
<dbReference type="RefSeq" id="XP_013389544.1">
    <property type="nucleotide sequence ID" value="XM_013534090.1"/>
</dbReference>
<dbReference type="InParanoid" id="A0A1S3HWV6"/>
<proteinExistence type="predicted"/>
<dbReference type="InterPro" id="IPR048751">
    <property type="entry name" value="CCDC138_CC"/>
</dbReference>
<evidence type="ECO:0000259" key="4">
    <source>
        <dbReference type="Pfam" id="PF21037"/>
    </source>
</evidence>
<dbReference type="InterPro" id="IPR038798">
    <property type="entry name" value="CCDC138"/>
</dbReference>
<dbReference type="OrthoDB" id="2161164at2759"/>
<dbReference type="GeneID" id="106158190"/>
<gene>
    <name evidence="6" type="primary">LOC106158190</name>
</gene>
<feature type="coiled-coil region" evidence="1">
    <location>
        <begin position="85"/>
        <end position="112"/>
    </location>
</feature>
<keyword evidence="5" id="KW-1185">Reference proteome</keyword>